<protein>
    <submittedName>
        <fullName evidence="1">Uncharacterized protein</fullName>
    </submittedName>
</protein>
<gene>
    <name evidence="1" type="ORF">sS8_5366</name>
</gene>
<name>A0A250L071_9GAMM</name>
<organism evidence="1 2">
    <name type="scientific">Methylocaldum marinum</name>
    <dbReference type="NCBI Taxonomy" id="1432792"/>
    <lineage>
        <taxon>Bacteria</taxon>
        <taxon>Pseudomonadati</taxon>
        <taxon>Pseudomonadota</taxon>
        <taxon>Gammaproteobacteria</taxon>
        <taxon>Methylococcales</taxon>
        <taxon>Methylococcaceae</taxon>
        <taxon>Methylocaldum</taxon>
    </lineage>
</organism>
<dbReference type="EMBL" id="AP017928">
    <property type="protein sequence ID" value="BBA37285.1"/>
    <property type="molecule type" value="Genomic_DNA"/>
</dbReference>
<evidence type="ECO:0000313" key="1">
    <source>
        <dbReference type="EMBL" id="BBA37285.1"/>
    </source>
</evidence>
<dbReference type="KEGG" id="mmai:sS8_5366"/>
<dbReference type="AlphaFoldDB" id="A0A250L071"/>
<keyword evidence="2" id="KW-1185">Reference proteome</keyword>
<dbReference type="Proteomes" id="UP000266313">
    <property type="component" value="Chromosome"/>
</dbReference>
<accession>A0A250L071</accession>
<reference evidence="1 2" key="1">
    <citation type="submission" date="2016-12" db="EMBL/GenBank/DDBJ databases">
        <title>Genome sequencing of Methylocaldum marinum.</title>
        <authorList>
            <person name="Takeuchi M."/>
            <person name="Kamagata Y."/>
            <person name="Hiraoka S."/>
            <person name="Oshima K."/>
            <person name="Hattori M."/>
            <person name="Iwasaki W."/>
        </authorList>
    </citation>
    <scope>NUCLEOTIDE SEQUENCE [LARGE SCALE GENOMIC DNA]</scope>
    <source>
        <strain evidence="1 2">S8</strain>
    </source>
</reference>
<proteinExistence type="predicted"/>
<sequence>MVRPIGTRERRLRLCTGNVRSDWVGVRVIRIGLYFLYAQYVEFDLQEDSLVTEIHEEIYRQE</sequence>
<evidence type="ECO:0000313" key="2">
    <source>
        <dbReference type="Proteomes" id="UP000266313"/>
    </source>
</evidence>